<organism evidence="2 3">
    <name type="scientific">Leptospira perdikensis</name>
    <dbReference type="NCBI Taxonomy" id="2484948"/>
    <lineage>
        <taxon>Bacteria</taxon>
        <taxon>Pseudomonadati</taxon>
        <taxon>Spirochaetota</taxon>
        <taxon>Spirochaetia</taxon>
        <taxon>Leptospirales</taxon>
        <taxon>Leptospiraceae</taxon>
        <taxon>Leptospira</taxon>
    </lineage>
</organism>
<keyword evidence="1" id="KW-0812">Transmembrane</keyword>
<keyword evidence="3" id="KW-1185">Reference proteome</keyword>
<dbReference type="RefSeq" id="WP_135577096.1">
    <property type="nucleotide sequence ID" value="NZ_RQGA01000003.1"/>
</dbReference>
<dbReference type="Proteomes" id="UP000298125">
    <property type="component" value="Unassembled WGS sequence"/>
</dbReference>
<keyword evidence="1" id="KW-1133">Transmembrane helix</keyword>
<feature type="transmembrane region" description="Helical" evidence="1">
    <location>
        <begin position="46"/>
        <end position="64"/>
    </location>
</feature>
<name>A0A4R9JJN7_9LEPT</name>
<keyword evidence="1" id="KW-0472">Membrane</keyword>
<feature type="transmembrane region" description="Helical" evidence="1">
    <location>
        <begin position="71"/>
        <end position="93"/>
    </location>
</feature>
<dbReference type="OrthoDB" id="344397at2"/>
<sequence length="131" mass="14847">MKTTLIVLLGILSIILCGVLLTFFLVTQGNIIEDGSIDHLPISIKTATYLHLISFSILIFDSFAKRTKRNLTISLFSILTLPNLIAFVTLILFNPQLLKVTKTSFDFLSNWNLSDPIFYLFVYIKTILSIF</sequence>
<feature type="transmembrane region" description="Helical" evidence="1">
    <location>
        <begin position="5"/>
        <end position="26"/>
    </location>
</feature>
<gene>
    <name evidence="2" type="ORF">EHQ49_05470</name>
</gene>
<accession>A0A4R9JJN7</accession>
<comment type="caution">
    <text evidence="2">The sequence shown here is derived from an EMBL/GenBank/DDBJ whole genome shotgun (WGS) entry which is preliminary data.</text>
</comment>
<dbReference type="EMBL" id="RQGA01000003">
    <property type="protein sequence ID" value="TGL44910.1"/>
    <property type="molecule type" value="Genomic_DNA"/>
</dbReference>
<feature type="transmembrane region" description="Helical" evidence="1">
    <location>
        <begin position="113"/>
        <end position="130"/>
    </location>
</feature>
<evidence type="ECO:0000256" key="1">
    <source>
        <dbReference type="SAM" id="Phobius"/>
    </source>
</evidence>
<reference evidence="2" key="1">
    <citation type="journal article" date="2019" name="PLoS Negl. Trop. Dis.">
        <title>Revisiting the worldwide diversity of Leptospira species in the environment.</title>
        <authorList>
            <person name="Vincent A.T."/>
            <person name="Schiettekatte O."/>
            <person name="Bourhy P."/>
            <person name="Veyrier F.J."/>
            <person name="Picardeau M."/>
        </authorList>
    </citation>
    <scope>NUCLEOTIDE SEQUENCE [LARGE SCALE GENOMIC DNA]</scope>
    <source>
        <strain evidence="2">201702692</strain>
    </source>
</reference>
<evidence type="ECO:0000313" key="2">
    <source>
        <dbReference type="EMBL" id="TGL44910.1"/>
    </source>
</evidence>
<evidence type="ECO:0000313" key="3">
    <source>
        <dbReference type="Proteomes" id="UP000298125"/>
    </source>
</evidence>
<protein>
    <submittedName>
        <fullName evidence="2">Uncharacterized protein</fullName>
    </submittedName>
</protein>
<dbReference type="AlphaFoldDB" id="A0A4R9JJN7"/>
<proteinExistence type="predicted"/>